<organism evidence="2 3">
    <name type="scientific">Paractinoplanes deccanensis</name>
    <dbReference type="NCBI Taxonomy" id="113561"/>
    <lineage>
        <taxon>Bacteria</taxon>
        <taxon>Bacillati</taxon>
        <taxon>Actinomycetota</taxon>
        <taxon>Actinomycetes</taxon>
        <taxon>Micromonosporales</taxon>
        <taxon>Micromonosporaceae</taxon>
        <taxon>Paractinoplanes</taxon>
    </lineage>
</organism>
<dbReference type="Proteomes" id="UP000609879">
    <property type="component" value="Unassembled WGS sequence"/>
</dbReference>
<dbReference type="RefSeq" id="WP_203761245.1">
    <property type="nucleotide sequence ID" value="NZ_BAAABO010000029.1"/>
</dbReference>
<comment type="caution">
    <text evidence="2">The sequence shown here is derived from an EMBL/GenBank/DDBJ whole genome shotgun (WGS) entry which is preliminary data.</text>
</comment>
<sequence>MAVPQRTLTLLRRLARSNGATVDATVQALTRSWLAAWEDLSPAWQQAIDALLEQYERTGVWPSPWQVARIEAIAAVQQRTDRALTGLVGKADTATRRAVAEVSAATVQAEPDIIASQKPGLKVRAADRQAVVSELSARRWRITNLHRAVLDAASSAIRRPLLRPPLATQPTAAALTGQVRAGFDSALVRATTIAQTETVDTYRAASALVHDANRGVLDAWAWHCACDRRSCTACWAMHGRQFPLEVIGPDGHPACRCTRLPLAAGVNLPSAEARFRRLPRRDQLAILGPARLELFRSGRIGWADLAVQRNNPGWRTSWTPASVADLRRAADLAR</sequence>
<feature type="domain" description="Phage head morphogenesis" evidence="1">
    <location>
        <begin position="187"/>
        <end position="258"/>
    </location>
</feature>
<protein>
    <recommendedName>
        <fullName evidence="1">Phage head morphogenesis domain-containing protein</fullName>
    </recommendedName>
</protein>
<dbReference type="InterPro" id="IPR006528">
    <property type="entry name" value="Phage_head_morphogenesis_dom"/>
</dbReference>
<keyword evidence="3" id="KW-1185">Reference proteome</keyword>
<gene>
    <name evidence="2" type="ORF">Ade02nite_19610</name>
</gene>
<proteinExistence type="predicted"/>
<name>A0ABQ3Y0D9_9ACTN</name>
<evidence type="ECO:0000259" key="1">
    <source>
        <dbReference type="Pfam" id="PF04233"/>
    </source>
</evidence>
<dbReference type="EMBL" id="BOMI01000033">
    <property type="protein sequence ID" value="GID73320.1"/>
    <property type="molecule type" value="Genomic_DNA"/>
</dbReference>
<evidence type="ECO:0000313" key="2">
    <source>
        <dbReference type="EMBL" id="GID73320.1"/>
    </source>
</evidence>
<accession>A0ABQ3Y0D9</accession>
<dbReference type="Pfam" id="PF04233">
    <property type="entry name" value="Phage_Mu_F"/>
    <property type="match status" value="1"/>
</dbReference>
<reference evidence="2 3" key="1">
    <citation type="submission" date="2021-01" db="EMBL/GenBank/DDBJ databases">
        <title>Whole genome shotgun sequence of Actinoplanes deccanensis NBRC 13994.</title>
        <authorList>
            <person name="Komaki H."/>
            <person name="Tamura T."/>
        </authorList>
    </citation>
    <scope>NUCLEOTIDE SEQUENCE [LARGE SCALE GENOMIC DNA]</scope>
    <source>
        <strain evidence="2 3">NBRC 13994</strain>
    </source>
</reference>
<evidence type="ECO:0000313" key="3">
    <source>
        <dbReference type="Proteomes" id="UP000609879"/>
    </source>
</evidence>